<organism evidence="2 3">
    <name type="scientific">Mikania micrantha</name>
    <name type="common">bitter vine</name>
    <dbReference type="NCBI Taxonomy" id="192012"/>
    <lineage>
        <taxon>Eukaryota</taxon>
        <taxon>Viridiplantae</taxon>
        <taxon>Streptophyta</taxon>
        <taxon>Embryophyta</taxon>
        <taxon>Tracheophyta</taxon>
        <taxon>Spermatophyta</taxon>
        <taxon>Magnoliopsida</taxon>
        <taxon>eudicotyledons</taxon>
        <taxon>Gunneridae</taxon>
        <taxon>Pentapetalae</taxon>
        <taxon>asterids</taxon>
        <taxon>campanulids</taxon>
        <taxon>Asterales</taxon>
        <taxon>Asteraceae</taxon>
        <taxon>Asteroideae</taxon>
        <taxon>Heliantheae alliance</taxon>
        <taxon>Eupatorieae</taxon>
        <taxon>Mikania</taxon>
    </lineage>
</organism>
<feature type="compositionally biased region" description="Basic and acidic residues" evidence="1">
    <location>
        <begin position="240"/>
        <end position="251"/>
    </location>
</feature>
<evidence type="ECO:0000313" key="2">
    <source>
        <dbReference type="EMBL" id="KAD3066998.1"/>
    </source>
</evidence>
<protein>
    <submittedName>
        <fullName evidence="2">Uncharacterized protein</fullName>
    </submittedName>
</protein>
<feature type="compositionally biased region" description="Acidic residues" evidence="1">
    <location>
        <begin position="252"/>
        <end position="289"/>
    </location>
</feature>
<proteinExistence type="predicted"/>
<comment type="caution">
    <text evidence="2">The sequence shown here is derived from an EMBL/GenBank/DDBJ whole genome shotgun (WGS) entry which is preliminary data.</text>
</comment>
<name>A0A5N6LZI8_9ASTR</name>
<feature type="region of interest" description="Disordered" evidence="1">
    <location>
        <begin position="210"/>
        <end position="289"/>
    </location>
</feature>
<evidence type="ECO:0000313" key="3">
    <source>
        <dbReference type="Proteomes" id="UP000326396"/>
    </source>
</evidence>
<dbReference type="Proteomes" id="UP000326396">
    <property type="component" value="Linkage Group LG7"/>
</dbReference>
<dbReference type="AlphaFoldDB" id="A0A5N6LZI8"/>
<reference evidence="2 3" key="1">
    <citation type="submission" date="2019-05" db="EMBL/GenBank/DDBJ databases">
        <title>Mikania micrantha, genome provides insights into the molecular mechanism of rapid growth.</title>
        <authorList>
            <person name="Liu B."/>
        </authorList>
    </citation>
    <scope>NUCLEOTIDE SEQUENCE [LARGE SCALE GENOMIC DNA]</scope>
    <source>
        <strain evidence="2">NLD-2019</strain>
        <tissue evidence="2">Leaf</tissue>
    </source>
</reference>
<gene>
    <name evidence="2" type="ORF">E3N88_34878</name>
</gene>
<dbReference type="EMBL" id="SZYD01000017">
    <property type="protein sequence ID" value="KAD3066998.1"/>
    <property type="molecule type" value="Genomic_DNA"/>
</dbReference>
<accession>A0A5N6LZI8</accession>
<sequence length="289" mass="32076">MCNVNNLITSDYHSRYRAPGTFRPSGKLDPTPPARGVDVIEVSKNHKADEAQAQTMALSETLGELCPGSVGFLRFSWKLEASRSAASRTGSIKCLTGPISDLLLAVCSLPSFWQWWTISIKILVDRGPSSSRLKKIIEIEISFHYSIGFAVNSKAKQAYDPLIDDYDLDNEEDEECVVTKVKRSTDQISVQLDSYQQAVGLFGNPMAIRQRKTRSPANAPQKSKGKGASSSSTPKVPPPKKTESKRLHQLIDEDDEDDEEMEEEFGVSEDDEEEVELGIDVDDDEEDSE</sequence>
<keyword evidence="3" id="KW-1185">Reference proteome</keyword>
<evidence type="ECO:0000256" key="1">
    <source>
        <dbReference type="SAM" id="MobiDB-lite"/>
    </source>
</evidence>